<feature type="compositionally biased region" description="Basic and acidic residues" evidence="1">
    <location>
        <begin position="66"/>
        <end position="100"/>
    </location>
</feature>
<protein>
    <recommendedName>
        <fullName evidence="4">DUF3622 domain-containing protein</fullName>
    </recommendedName>
</protein>
<sequence length="118" mass="13218">MAQTKKYDFRVTEKGGKWSAAIVRKVTARRTAVSKKQGGFATEAEAISWGETELKAFLESLTERNKRKAEGRLEREAAAARAAEKAEQKAAERAAKRQAEQADDDQEEEFDFSDFGDE</sequence>
<dbReference type="Pfam" id="PF12286">
    <property type="entry name" value="DUF3622"/>
    <property type="match status" value="1"/>
</dbReference>
<reference evidence="3" key="1">
    <citation type="journal article" date="2019" name="Int. J. Syst. Evol. Microbiol.">
        <title>The Global Catalogue of Microorganisms (GCM) 10K type strain sequencing project: providing services to taxonomists for standard genome sequencing and annotation.</title>
        <authorList>
            <consortium name="The Broad Institute Genomics Platform"/>
            <consortium name="The Broad Institute Genome Sequencing Center for Infectious Disease"/>
            <person name="Wu L."/>
            <person name="Ma J."/>
        </authorList>
    </citation>
    <scope>NUCLEOTIDE SEQUENCE [LARGE SCALE GENOMIC DNA]</scope>
    <source>
        <strain evidence="3">JCM 18401</strain>
    </source>
</reference>
<keyword evidence="3" id="KW-1185">Reference proteome</keyword>
<dbReference type="RefSeq" id="WP_345334681.1">
    <property type="nucleotide sequence ID" value="NZ_BAABJZ010000020.1"/>
</dbReference>
<name>A0ABP9END6_9GAMM</name>
<evidence type="ECO:0000313" key="2">
    <source>
        <dbReference type="EMBL" id="GAA4881420.1"/>
    </source>
</evidence>
<gene>
    <name evidence="2" type="ORF">GCM10023333_14460</name>
</gene>
<dbReference type="EMBL" id="BAABJZ010000020">
    <property type="protein sequence ID" value="GAA4881420.1"/>
    <property type="molecule type" value="Genomic_DNA"/>
</dbReference>
<accession>A0ABP9END6</accession>
<organism evidence="2 3">
    <name type="scientific">Ferrimonas pelagia</name>
    <dbReference type="NCBI Taxonomy" id="1177826"/>
    <lineage>
        <taxon>Bacteria</taxon>
        <taxon>Pseudomonadati</taxon>
        <taxon>Pseudomonadota</taxon>
        <taxon>Gammaproteobacteria</taxon>
        <taxon>Alteromonadales</taxon>
        <taxon>Ferrimonadaceae</taxon>
        <taxon>Ferrimonas</taxon>
    </lineage>
</organism>
<evidence type="ECO:0000313" key="3">
    <source>
        <dbReference type="Proteomes" id="UP001499988"/>
    </source>
</evidence>
<feature type="compositionally biased region" description="Acidic residues" evidence="1">
    <location>
        <begin position="101"/>
        <end position="118"/>
    </location>
</feature>
<proteinExistence type="predicted"/>
<dbReference type="InterPro" id="IPR022069">
    <property type="entry name" value="DUF3622"/>
</dbReference>
<evidence type="ECO:0008006" key="4">
    <source>
        <dbReference type="Google" id="ProtNLM"/>
    </source>
</evidence>
<evidence type="ECO:0000256" key="1">
    <source>
        <dbReference type="SAM" id="MobiDB-lite"/>
    </source>
</evidence>
<dbReference type="Proteomes" id="UP001499988">
    <property type="component" value="Unassembled WGS sequence"/>
</dbReference>
<comment type="caution">
    <text evidence="2">The sequence shown here is derived from an EMBL/GenBank/DDBJ whole genome shotgun (WGS) entry which is preliminary data.</text>
</comment>
<feature type="region of interest" description="Disordered" evidence="1">
    <location>
        <begin position="66"/>
        <end position="118"/>
    </location>
</feature>